<protein>
    <submittedName>
        <fullName evidence="2">Uncharacterized protein</fullName>
    </submittedName>
</protein>
<keyword evidence="3" id="KW-1185">Reference proteome</keyword>
<feature type="region of interest" description="Disordered" evidence="1">
    <location>
        <begin position="103"/>
        <end position="136"/>
    </location>
</feature>
<proteinExistence type="predicted"/>
<dbReference type="AlphaFoldDB" id="A0A4S8I8J5"/>
<evidence type="ECO:0000313" key="3">
    <source>
        <dbReference type="Proteomes" id="UP000317650"/>
    </source>
</evidence>
<dbReference type="PANTHER" id="PTHR45389">
    <property type="entry name" value="WD REPEAT-CONTAINING PROTEIN RUP1"/>
    <property type="match status" value="1"/>
</dbReference>
<dbReference type="PANTHER" id="PTHR45389:SF1">
    <property type="entry name" value="WD REPEAT-CONTAINING PROTEIN RUP1"/>
    <property type="match status" value="1"/>
</dbReference>
<feature type="compositionally biased region" description="Polar residues" evidence="1">
    <location>
        <begin position="113"/>
        <end position="132"/>
    </location>
</feature>
<gene>
    <name evidence="2" type="ORF">C4D60_Mb02t05890</name>
</gene>
<accession>A0A4S8I8J5</accession>
<dbReference type="STRING" id="52838.A0A4S8I8J5"/>
<dbReference type="Proteomes" id="UP000317650">
    <property type="component" value="Chromosome 2"/>
</dbReference>
<dbReference type="EMBL" id="PYDT01000011">
    <property type="protein sequence ID" value="THU44293.1"/>
    <property type="molecule type" value="Genomic_DNA"/>
</dbReference>
<organism evidence="2 3">
    <name type="scientific">Musa balbisiana</name>
    <name type="common">Banana</name>
    <dbReference type="NCBI Taxonomy" id="52838"/>
    <lineage>
        <taxon>Eukaryota</taxon>
        <taxon>Viridiplantae</taxon>
        <taxon>Streptophyta</taxon>
        <taxon>Embryophyta</taxon>
        <taxon>Tracheophyta</taxon>
        <taxon>Spermatophyta</taxon>
        <taxon>Magnoliopsida</taxon>
        <taxon>Liliopsida</taxon>
        <taxon>Zingiberales</taxon>
        <taxon>Musaceae</taxon>
        <taxon>Musa</taxon>
    </lineage>
</organism>
<dbReference type="GO" id="GO:0010224">
    <property type="term" value="P:response to UV-B"/>
    <property type="evidence" value="ECO:0007669"/>
    <property type="project" value="TreeGrafter"/>
</dbReference>
<dbReference type="InterPro" id="IPR044616">
    <property type="entry name" value="RUP1/2"/>
</dbReference>
<feature type="region of interest" description="Disordered" evidence="1">
    <location>
        <begin position="1"/>
        <end position="66"/>
    </location>
</feature>
<evidence type="ECO:0000256" key="1">
    <source>
        <dbReference type="SAM" id="MobiDB-lite"/>
    </source>
</evidence>
<name>A0A4S8I8J5_MUSBA</name>
<evidence type="ECO:0000313" key="2">
    <source>
        <dbReference type="EMBL" id="THU44293.1"/>
    </source>
</evidence>
<feature type="compositionally biased region" description="Basic and acidic residues" evidence="1">
    <location>
        <begin position="21"/>
        <end position="35"/>
    </location>
</feature>
<comment type="caution">
    <text evidence="2">The sequence shown here is derived from an EMBL/GenBank/DDBJ whole genome shotgun (WGS) entry which is preliminary data.</text>
</comment>
<sequence length="240" mass="26826">MGLPPMHRGLIRTSPRHRRHRGEDKNLQPQKDMRAAQRPFTVIDEGNNNDKTRINVSELPDDVSRLDRNTDRDIEAQQPGKPGSSCNVNIGVGCYQKYEPAPYKADTSENRGGPSSSDPTCTKTKSPPNVQVRSPFPEKTIARRDRTRLDRLPQPCLKGRSKIFTNSDPNQAASVLRPRLKVVDTNSHSTACDFYICTPVKLGSLRWLPASGGRVLGSGDYDGVVTEYDVQRRVAVFERD</sequence>
<reference evidence="2 3" key="1">
    <citation type="journal article" date="2019" name="Nat. Plants">
        <title>Genome sequencing of Musa balbisiana reveals subgenome evolution and function divergence in polyploid bananas.</title>
        <authorList>
            <person name="Yao X."/>
        </authorList>
    </citation>
    <scope>NUCLEOTIDE SEQUENCE [LARGE SCALE GENOMIC DNA]</scope>
    <source>
        <strain evidence="3">cv. DH-PKW</strain>
        <tissue evidence="2">Leaves</tissue>
    </source>
</reference>